<dbReference type="AlphaFoldDB" id="A0A094S5M8"/>
<dbReference type="Pfam" id="PF09587">
    <property type="entry name" value="PGA_cap"/>
    <property type="match status" value="1"/>
</dbReference>
<evidence type="ECO:0000256" key="2">
    <source>
        <dbReference type="SAM" id="MobiDB-lite"/>
    </source>
</evidence>
<evidence type="ECO:0000313" key="4">
    <source>
        <dbReference type="EMBL" id="KGA13178.1"/>
    </source>
</evidence>
<feature type="domain" description="Capsule synthesis protein CapA" evidence="3">
    <location>
        <begin position="158"/>
        <end position="332"/>
    </location>
</feature>
<dbReference type="SMART" id="SM00854">
    <property type="entry name" value="PGA_cap"/>
    <property type="match status" value="1"/>
</dbReference>
<dbReference type="InterPro" id="IPR029052">
    <property type="entry name" value="Metallo-depent_PP-like"/>
</dbReference>
<gene>
    <name evidence="4" type="ORF">GM51_20465</name>
</gene>
<accession>A0A094S5M8</accession>
<dbReference type="EMBL" id="JNSL01000198">
    <property type="protein sequence ID" value="KGA13178.1"/>
    <property type="molecule type" value="Genomic_DNA"/>
</dbReference>
<sequence length="332" mass="34390">MGSPNISPASDTRSPLIPVAGYRSTLTALTSVGIARLTEVGGKLPITKLVLIAPESAAILAALGLSSTAITSRLTLVADRTALKAALAADEKAAGFVRLTALEPALRTLTWEGDAIVGVYRVASLADWPLRAELPVDASIPAEWLSGPLAYDPATAWTLAAGGDILLDRGVSADAKRTKRGADWLFDGGFADITGTTCCSQFGVPRVAARYVRGGGVNGLMRSLFQDADLSIANLESPTPKKWRQHNSGTTFTGNPALLRVLKEAGIDFLSLANNHIGDGGVSRIPETIAAVTAAGMGSGGAGANLAEAQRPWLTKHPRPGQSSGECADRNS</sequence>
<feature type="region of interest" description="Disordered" evidence="2">
    <location>
        <begin position="309"/>
        <end position="332"/>
    </location>
</feature>
<organism evidence="4">
    <name type="scientific">freshwater metagenome</name>
    <dbReference type="NCBI Taxonomy" id="449393"/>
    <lineage>
        <taxon>unclassified sequences</taxon>
        <taxon>metagenomes</taxon>
        <taxon>ecological metagenomes</taxon>
    </lineage>
</organism>
<evidence type="ECO:0000256" key="1">
    <source>
        <dbReference type="ARBA" id="ARBA00005662"/>
    </source>
</evidence>
<dbReference type="InterPro" id="IPR019079">
    <property type="entry name" value="Capsule_synth_CapA"/>
</dbReference>
<comment type="caution">
    <text evidence="4">The sequence shown here is derived from an EMBL/GenBank/DDBJ whole genome shotgun (WGS) entry which is preliminary data.</text>
</comment>
<dbReference type="PANTHER" id="PTHR33393">
    <property type="entry name" value="POLYGLUTAMINE SYNTHESIS ACCESSORY PROTEIN RV0574C-RELATED"/>
    <property type="match status" value="1"/>
</dbReference>
<dbReference type="PANTHER" id="PTHR33393:SF13">
    <property type="entry name" value="PGA BIOSYNTHESIS PROTEIN CAPA"/>
    <property type="match status" value="1"/>
</dbReference>
<proteinExistence type="inferred from homology"/>
<protein>
    <recommendedName>
        <fullName evidence="3">Capsule synthesis protein CapA domain-containing protein</fullName>
    </recommendedName>
</protein>
<name>A0A094S5M8_9ZZZZ</name>
<comment type="similarity">
    <text evidence="1">Belongs to the CapA family.</text>
</comment>
<evidence type="ECO:0000259" key="3">
    <source>
        <dbReference type="SMART" id="SM00854"/>
    </source>
</evidence>
<dbReference type="SUPFAM" id="SSF56300">
    <property type="entry name" value="Metallo-dependent phosphatases"/>
    <property type="match status" value="1"/>
</dbReference>
<dbReference type="InterPro" id="IPR052169">
    <property type="entry name" value="CW_Biosynth-Accessory"/>
</dbReference>
<reference evidence="4" key="1">
    <citation type="submission" date="2014-06" db="EMBL/GenBank/DDBJ databases">
        <title>Key roles for freshwater Actinobacteria revealed by deep metagenomic sequencing.</title>
        <authorList>
            <person name="Ghai R."/>
            <person name="Mizuno C.M."/>
            <person name="Picazo A."/>
            <person name="Camacho A."/>
            <person name="Rodriguez-Valera F."/>
        </authorList>
    </citation>
    <scope>NUCLEOTIDE SEQUENCE</scope>
</reference>